<name>A0A2A9G1H9_9PSEU</name>
<organism evidence="2 3">
    <name type="scientific">Amycolatopsis sulphurea</name>
    <dbReference type="NCBI Taxonomy" id="76022"/>
    <lineage>
        <taxon>Bacteria</taxon>
        <taxon>Bacillati</taxon>
        <taxon>Actinomycetota</taxon>
        <taxon>Actinomycetes</taxon>
        <taxon>Pseudonocardiales</taxon>
        <taxon>Pseudonocardiaceae</taxon>
        <taxon>Amycolatopsis</taxon>
    </lineage>
</organism>
<dbReference type="AlphaFoldDB" id="A0A2A9G1H9"/>
<evidence type="ECO:0000313" key="2">
    <source>
        <dbReference type="EMBL" id="PFG56650.1"/>
    </source>
</evidence>
<dbReference type="EMBL" id="PDJK01000001">
    <property type="protein sequence ID" value="PFG56650.1"/>
    <property type="molecule type" value="Genomic_DNA"/>
</dbReference>
<gene>
    <name evidence="2" type="ORF">ATK36_0169</name>
</gene>
<accession>A0A2A9G1H9</accession>
<sequence length="69" mass="6635">MSTLAAAGADSSAGILVLVIVAFVVLIRVALRLVGFVTKLAAATASLAVVAMAVGGLGGLATLTVAALR</sequence>
<keyword evidence="1" id="KW-0472">Membrane</keyword>
<evidence type="ECO:0000313" key="3">
    <source>
        <dbReference type="Proteomes" id="UP000243542"/>
    </source>
</evidence>
<proteinExistence type="predicted"/>
<keyword evidence="1" id="KW-1133">Transmembrane helix</keyword>
<keyword evidence="1" id="KW-0812">Transmembrane</keyword>
<evidence type="ECO:0000256" key="1">
    <source>
        <dbReference type="SAM" id="Phobius"/>
    </source>
</evidence>
<dbReference type="Proteomes" id="UP000243542">
    <property type="component" value="Unassembled WGS sequence"/>
</dbReference>
<comment type="caution">
    <text evidence="2">The sequence shown here is derived from an EMBL/GenBank/DDBJ whole genome shotgun (WGS) entry which is preliminary data.</text>
</comment>
<protein>
    <submittedName>
        <fullName evidence="2">Uncharacterized protein</fullName>
    </submittedName>
</protein>
<reference evidence="2 3" key="1">
    <citation type="submission" date="2017-10" db="EMBL/GenBank/DDBJ databases">
        <title>Sequencing the genomes of 1000 actinobacteria strains.</title>
        <authorList>
            <person name="Klenk H.-P."/>
        </authorList>
    </citation>
    <scope>NUCLEOTIDE SEQUENCE [LARGE SCALE GENOMIC DNA]</scope>
    <source>
        <strain evidence="2 3">DSM 46092</strain>
    </source>
</reference>
<feature type="transmembrane region" description="Helical" evidence="1">
    <location>
        <begin position="12"/>
        <end position="31"/>
    </location>
</feature>
<keyword evidence="3" id="KW-1185">Reference proteome</keyword>
<feature type="transmembrane region" description="Helical" evidence="1">
    <location>
        <begin position="43"/>
        <end position="68"/>
    </location>
</feature>
<dbReference type="RefSeq" id="WP_098509389.1">
    <property type="nucleotide sequence ID" value="NZ_JBIAKZ010000001.1"/>
</dbReference>